<dbReference type="RefSeq" id="WP_117997171.1">
    <property type="nucleotide sequence ID" value="NZ_QRWI01000006.1"/>
</dbReference>
<reference evidence="7 8" key="1">
    <citation type="submission" date="2018-08" db="EMBL/GenBank/DDBJ databases">
        <title>A genome reference for cultivated species of the human gut microbiota.</title>
        <authorList>
            <person name="Zou Y."/>
            <person name="Xue W."/>
            <person name="Luo G."/>
        </authorList>
    </citation>
    <scope>NUCLEOTIDE SEQUENCE [LARGE SCALE GENOMIC DNA]</scope>
    <source>
        <strain evidence="7 8">AM29-10</strain>
    </source>
</reference>
<evidence type="ECO:0000256" key="3">
    <source>
        <dbReference type="ARBA" id="ARBA00022692"/>
    </source>
</evidence>
<feature type="transmembrane region" description="Helical" evidence="6">
    <location>
        <begin position="292"/>
        <end position="316"/>
    </location>
</feature>
<name>A0A414ITS7_9FIRM</name>
<feature type="transmembrane region" description="Helical" evidence="6">
    <location>
        <begin position="44"/>
        <end position="66"/>
    </location>
</feature>
<feature type="transmembrane region" description="Helical" evidence="6">
    <location>
        <begin position="142"/>
        <end position="164"/>
    </location>
</feature>
<evidence type="ECO:0000256" key="5">
    <source>
        <dbReference type="ARBA" id="ARBA00023136"/>
    </source>
</evidence>
<feature type="transmembrane region" description="Helical" evidence="6">
    <location>
        <begin position="328"/>
        <end position="349"/>
    </location>
</feature>
<dbReference type="AlphaFoldDB" id="A0A414ITS7"/>
<evidence type="ECO:0000313" key="8">
    <source>
        <dbReference type="Proteomes" id="UP000285290"/>
    </source>
</evidence>
<accession>A0A414ITS7</accession>
<dbReference type="GO" id="GO:0005886">
    <property type="term" value="C:plasma membrane"/>
    <property type="evidence" value="ECO:0007669"/>
    <property type="project" value="UniProtKB-SubCell"/>
</dbReference>
<keyword evidence="3 6" id="KW-0812">Transmembrane</keyword>
<sequence>MNKYKYLLKNIGLLTLSNFATKFLGFFLVPLYTNILTTTEYGTYDIFNTTIGVLLPILTLNIQEAVMRFSIDRKYNRKAIVTIASKYLILSNLIVLVGLLINNSFGISAIIKQYSIYFFLMFLCQSVSGMITMYVRGIDRIADLSVSSLLASIITILLNVYFLVVLQWGLAGYFLANIIGPIIQSIYLILRSNIIRDFNMKNPYKKEKKEMMDYSRPLIANSIAWWINNASDRYIVIFFCGLAENGIYSVASKIPSILNIFQSIFNQAWTLSAVKDFDSEDKHGFFSNTYKAYNCMLVIVCSGIIVFDKVIAKFLYAKDFFVAWRYVPWLTIAILFGAMSGYIGGFFAAVKDSKTFAKSTIYGAVTNLILNLIFTPYMGALGAAIATAISYFEVWAFRYWHSKKFIKIRINISRDLLSYILLIIQSVIILLDTRSIQLYLIEISIFVIIMILYSKDLILLFNKGGKIVFRKEKQNE</sequence>
<evidence type="ECO:0000256" key="2">
    <source>
        <dbReference type="ARBA" id="ARBA00022475"/>
    </source>
</evidence>
<protein>
    <submittedName>
        <fullName evidence="7">Polysaccharide biosynthesis protein</fullName>
    </submittedName>
</protein>
<organism evidence="7 8">
    <name type="scientific">Agathobacter rectalis</name>
    <dbReference type="NCBI Taxonomy" id="39491"/>
    <lineage>
        <taxon>Bacteria</taxon>
        <taxon>Bacillati</taxon>
        <taxon>Bacillota</taxon>
        <taxon>Clostridia</taxon>
        <taxon>Lachnospirales</taxon>
        <taxon>Lachnospiraceae</taxon>
        <taxon>Agathobacter</taxon>
    </lineage>
</organism>
<gene>
    <name evidence="7" type="ORF">DW753_07615</name>
</gene>
<proteinExistence type="predicted"/>
<keyword evidence="4 6" id="KW-1133">Transmembrane helix</keyword>
<evidence type="ECO:0000256" key="6">
    <source>
        <dbReference type="SAM" id="Phobius"/>
    </source>
</evidence>
<dbReference type="PANTHER" id="PTHR30250">
    <property type="entry name" value="PST FAMILY PREDICTED COLANIC ACID TRANSPORTER"/>
    <property type="match status" value="1"/>
</dbReference>
<comment type="subcellular location">
    <subcellularLocation>
        <location evidence="1">Cell membrane</location>
        <topology evidence="1">Multi-pass membrane protein</topology>
    </subcellularLocation>
</comment>
<feature type="transmembrane region" description="Helical" evidence="6">
    <location>
        <begin position="380"/>
        <end position="400"/>
    </location>
</feature>
<feature type="transmembrane region" description="Helical" evidence="6">
    <location>
        <begin position="116"/>
        <end position="135"/>
    </location>
</feature>
<dbReference type="PANTHER" id="PTHR30250:SF11">
    <property type="entry name" value="O-ANTIGEN TRANSPORTER-RELATED"/>
    <property type="match status" value="1"/>
</dbReference>
<dbReference type="EMBL" id="QSKC01000008">
    <property type="protein sequence ID" value="RHE32105.1"/>
    <property type="molecule type" value="Genomic_DNA"/>
</dbReference>
<evidence type="ECO:0000256" key="1">
    <source>
        <dbReference type="ARBA" id="ARBA00004651"/>
    </source>
</evidence>
<feature type="transmembrane region" description="Helical" evidence="6">
    <location>
        <begin position="412"/>
        <end position="430"/>
    </location>
</feature>
<feature type="transmembrane region" description="Helical" evidence="6">
    <location>
        <begin position="170"/>
        <end position="190"/>
    </location>
</feature>
<feature type="transmembrane region" description="Helical" evidence="6">
    <location>
        <begin position="12"/>
        <end position="32"/>
    </location>
</feature>
<evidence type="ECO:0000313" key="7">
    <source>
        <dbReference type="EMBL" id="RHE32105.1"/>
    </source>
</evidence>
<feature type="transmembrane region" description="Helical" evidence="6">
    <location>
        <begin position="87"/>
        <end position="110"/>
    </location>
</feature>
<evidence type="ECO:0000256" key="4">
    <source>
        <dbReference type="ARBA" id="ARBA00022989"/>
    </source>
</evidence>
<dbReference type="Proteomes" id="UP000285290">
    <property type="component" value="Unassembled WGS sequence"/>
</dbReference>
<dbReference type="InterPro" id="IPR050833">
    <property type="entry name" value="Poly_Biosynth_Transport"/>
</dbReference>
<keyword evidence="5 6" id="KW-0472">Membrane</keyword>
<dbReference type="InterPro" id="IPR002797">
    <property type="entry name" value="Polysacc_synth"/>
</dbReference>
<dbReference type="Pfam" id="PF01943">
    <property type="entry name" value="Polysacc_synt"/>
    <property type="match status" value="1"/>
</dbReference>
<keyword evidence="2" id="KW-1003">Cell membrane</keyword>
<comment type="caution">
    <text evidence="7">The sequence shown here is derived from an EMBL/GenBank/DDBJ whole genome shotgun (WGS) entry which is preliminary data.</text>
</comment>
<feature type="transmembrane region" description="Helical" evidence="6">
    <location>
        <begin position="436"/>
        <end position="453"/>
    </location>
</feature>